<accession>A0ABV4VJ27</accession>
<evidence type="ECO:0000313" key="1">
    <source>
        <dbReference type="EMBL" id="MFB2620280.1"/>
    </source>
</evidence>
<sequence>MENMALRVNIEGREEKVSTDWFAIMATLKKRGVDYDSLQRIHAELNAGLKVTTRRLTLAKMNQELELAGIIRRTNEYNADVRGLN</sequence>
<dbReference type="RefSeq" id="WP_088210143.1">
    <property type="nucleotide sequence ID" value="NZ_JBCASL010000003.1"/>
</dbReference>
<organism evidence="1 2">
    <name type="scientific">Shewanella mangrovisoli</name>
    <dbReference type="NCBI Taxonomy" id="2864211"/>
    <lineage>
        <taxon>Bacteria</taxon>
        <taxon>Pseudomonadati</taxon>
        <taxon>Pseudomonadota</taxon>
        <taxon>Gammaproteobacteria</taxon>
        <taxon>Alteromonadales</taxon>
        <taxon>Shewanellaceae</taxon>
        <taxon>Shewanella</taxon>
    </lineage>
</organism>
<dbReference type="Proteomes" id="UP001576708">
    <property type="component" value="Unassembled WGS sequence"/>
</dbReference>
<evidence type="ECO:0000313" key="2">
    <source>
        <dbReference type="Proteomes" id="UP001576708"/>
    </source>
</evidence>
<keyword evidence="2" id="KW-1185">Reference proteome</keyword>
<dbReference type="EMBL" id="JBHFGU010000003">
    <property type="protein sequence ID" value="MFB2620280.1"/>
    <property type="molecule type" value="Genomic_DNA"/>
</dbReference>
<gene>
    <name evidence="1" type="ORF">ACE02W_10725</name>
</gene>
<reference evidence="1 2" key="1">
    <citation type="submission" date="2024-09" db="EMBL/GenBank/DDBJ databases">
        <authorList>
            <person name="Zhang Y."/>
        </authorList>
    </citation>
    <scope>NUCLEOTIDE SEQUENCE [LARGE SCALE GENOMIC DNA]</scope>
    <source>
        <strain evidence="1 2">ZJ318</strain>
    </source>
</reference>
<name>A0ABV4VJ27_9GAMM</name>
<comment type="caution">
    <text evidence="1">The sequence shown here is derived from an EMBL/GenBank/DDBJ whole genome shotgun (WGS) entry which is preliminary data.</text>
</comment>
<proteinExistence type="predicted"/>
<protein>
    <submittedName>
        <fullName evidence="1">Uncharacterized protein</fullName>
    </submittedName>
</protein>